<protein>
    <submittedName>
        <fullName evidence="1">Uncharacterized protein</fullName>
    </submittedName>
</protein>
<dbReference type="EMBL" id="FPHJ01000011">
    <property type="protein sequence ID" value="SFV53275.1"/>
    <property type="molecule type" value="Genomic_DNA"/>
</dbReference>
<sequence>MGVFAKRICPRNKNKTPLSTTNFSSNITFSSTSTSAPTEIRASANALLEASKQNNIKKMCLILKINLKNINITLLFSQDSYVFYE</sequence>
<proteinExistence type="predicted"/>
<gene>
    <name evidence="1" type="ORF">MNB_SUP05-5-152</name>
</gene>
<reference evidence="1" key="1">
    <citation type="submission" date="2016-10" db="EMBL/GenBank/DDBJ databases">
        <authorList>
            <person name="de Groot N.N."/>
        </authorList>
    </citation>
    <scope>NUCLEOTIDE SEQUENCE</scope>
</reference>
<evidence type="ECO:0000313" key="1">
    <source>
        <dbReference type="EMBL" id="SFV53275.1"/>
    </source>
</evidence>
<accession>A0A1W1BIH6</accession>
<organism evidence="1">
    <name type="scientific">hydrothermal vent metagenome</name>
    <dbReference type="NCBI Taxonomy" id="652676"/>
    <lineage>
        <taxon>unclassified sequences</taxon>
        <taxon>metagenomes</taxon>
        <taxon>ecological metagenomes</taxon>
    </lineage>
</organism>
<name>A0A1W1BIH6_9ZZZZ</name>
<dbReference type="AlphaFoldDB" id="A0A1W1BIH6"/>